<protein>
    <submittedName>
        <fullName evidence="1">Uncharacterized protein</fullName>
    </submittedName>
</protein>
<evidence type="ECO:0000313" key="2">
    <source>
        <dbReference type="Proteomes" id="UP000529861"/>
    </source>
</evidence>
<sequence length="325" mass="38274">MINTLLTIDFFSLEKLVTCKKQFFLSEIKKEANNRREIETGYIIGELLKGNSLHEIEIEKLEAAKIFKYKKPENAEVIFNKELSFEYNNINYKDTANIVEIEDNLITFYFFEDKDILYKAQDSVRALLIGMILYKEYQKNIQIKLILLKNKKVSKYIMTQEDIIKAEDFLMENINRIHNLLLQGEEAFTENKGKHCQDCPFCKQEEIKNNIENNIEQIAKDTAKQIILLEKQLEKLYNRLENICFENNMTVEVNGHIFEPVTKYKYTVKGSILVSFLMQNGLQPLDFLTIDSKKIKELIESPIGEELKELAKIESYKELEHRIKE</sequence>
<proteinExistence type="predicted"/>
<dbReference type="Proteomes" id="UP000529861">
    <property type="component" value="Unassembled WGS sequence"/>
</dbReference>
<organism evidence="1 2">
    <name type="scientific">Caldanaerobacter subterraneus</name>
    <dbReference type="NCBI Taxonomy" id="911092"/>
    <lineage>
        <taxon>Bacteria</taxon>
        <taxon>Bacillati</taxon>
        <taxon>Bacillota</taxon>
        <taxon>Clostridia</taxon>
        <taxon>Thermoanaerobacterales</taxon>
        <taxon>Thermoanaerobacteraceae</taxon>
        <taxon>Caldanaerobacter</taxon>
    </lineage>
</organism>
<accession>A0A7Y2L6W7</accession>
<evidence type="ECO:0000313" key="1">
    <source>
        <dbReference type="EMBL" id="NNG66435.1"/>
    </source>
</evidence>
<gene>
    <name evidence="1" type="ORF">HKI81_04170</name>
</gene>
<reference evidence="1 2" key="1">
    <citation type="submission" date="2020-04" db="EMBL/GenBank/DDBJ databases">
        <title>Draft genome sequence of Caldanaerobacter sunterraneus. strain 1523vc isolated from Griffin hot spring, Kamchatka, Russia.</title>
        <authorList>
            <person name="Toshchakov S.V."/>
            <person name="Podosokorskaya O.A."/>
            <person name="Kublanov I.V."/>
            <person name="Korzhenkov A."/>
            <person name="Patrushev M.V."/>
        </authorList>
    </citation>
    <scope>NUCLEOTIDE SEQUENCE [LARGE SCALE GENOMIC DNA]</scope>
    <source>
        <strain evidence="1 2">1523vc</strain>
    </source>
</reference>
<name>A0A7Y2L6W7_9THEO</name>
<dbReference type="AlphaFoldDB" id="A0A7Y2L6W7"/>
<comment type="caution">
    <text evidence="1">The sequence shown here is derived from an EMBL/GenBank/DDBJ whole genome shotgun (WGS) entry which is preliminary data.</text>
</comment>
<dbReference type="RefSeq" id="WP_170270628.1">
    <property type="nucleotide sequence ID" value="NZ_JABEQB010000008.1"/>
</dbReference>
<dbReference type="EMBL" id="JABEQB010000008">
    <property type="protein sequence ID" value="NNG66435.1"/>
    <property type="molecule type" value="Genomic_DNA"/>
</dbReference>